<keyword evidence="7" id="KW-1185">Reference proteome</keyword>
<dbReference type="InterPro" id="IPR018211">
    <property type="entry name" value="ADH_Fe_CS"/>
</dbReference>
<dbReference type="AlphaFoldDB" id="A0A4Y7RHW2"/>
<sequence length="385" mass="42113">MLDFQLFQRSRILIQPGSIAQLGELIEYLGAKKPMIVTDKSMVNMGILDQAVAGLKERNMEYVTFDEVLPNAPTEFIEKASEICKKEKCDCVVGLGGGSVMDSAKAVNVLRFNEGKILDYVAHPEKIVFSPNCVLIPTTAGTGSELSDGMIIMGPDHQKYTILAYNCGSEYAIIDPAILTKLPAQLTASTGMDAFTHAIESYTSTLANDLTDLICEMNIATIAKYLPICVHDPGNLKARSKMSIAAAMAGWMLAYPHANTGHSVGQTLGGFFDVPHGHSVAYAEPWTMEYNAEVVPEKIKYVAECLGVRFTGKETSKEIGAKARDAFIDFRDNTLGLKPATEFPYDESKFEEAAKVIEADIFQLFQPRKITAAEALGILKNIYKK</sequence>
<dbReference type="Gene3D" id="3.40.50.1970">
    <property type="match status" value="1"/>
</dbReference>
<name>A0A4Y7RHW2_9FIRM</name>
<dbReference type="SUPFAM" id="SSF56796">
    <property type="entry name" value="Dehydroquinate synthase-like"/>
    <property type="match status" value="1"/>
</dbReference>
<evidence type="ECO:0000313" key="6">
    <source>
        <dbReference type="EMBL" id="TEB08574.1"/>
    </source>
</evidence>
<dbReference type="Pfam" id="PF00465">
    <property type="entry name" value="Fe-ADH"/>
    <property type="match status" value="1"/>
</dbReference>
<dbReference type="InterPro" id="IPR039697">
    <property type="entry name" value="Alcohol_dehydrogenase_Fe"/>
</dbReference>
<evidence type="ECO:0000259" key="5">
    <source>
        <dbReference type="Pfam" id="PF25137"/>
    </source>
</evidence>
<comment type="caution">
    <text evidence="6">The sequence shown here is derived from an EMBL/GenBank/DDBJ whole genome shotgun (WGS) entry which is preliminary data.</text>
</comment>
<reference evidence="6 7" key="1">
    <citation type="journal article" date="2018" name="Environ. Microbiol.">
        <title>Novel energy conservation strategies and behaviour of Pelotomaculum schinkii driving syntrophic propionate catabolism.</title>
        <authorList>
            <person name="Hidalgo-Ahumada C.A.P."/>
            <person name="Nobu M.K."/>
            <person name="Narihiro T."/>
            <person name="Tamaki H."/>
            <person name="Liu W.T."/>
            <person name="Kamagata Y."/>
            <person name="Stams A.J.M."/>
            <person name="Imachi H."/>
            <person name="Sousa D.Z."/>
        </authorList>
    </citation>
    <scope>NUCLEOTIDE SEQUENCE [LARGE SCALE GENOMIC DNA]</scope>
    <source>
        <strain evidence="6 7">HH</strain>
    </source>
</reference>
<evidence type="ECO:0000256" key="3">
    <source>
        <dbReference type="ARBA" id="ARBA00023027"/>
    </source>
</evidence>
<dbReference type="PROSITE" id="PS00913">
    <property type="entry name" value="ADH_IRON_1"/>
    <property type="match status" value="1"/>
</dbReference>
<dbReference type="Pfam" id="PF25137">
    <property type="entry name" value="ADH_Fe_C"/>
    <property type="match status" value="1"/>
</dbReference>
<dbReference type="PANTHER" id="PTHR11496:SF102">
    <property type="entry name" value="ALCOHOL DEHYDROGENASE 4"/>
    <property type="match status" value="1"/>
</dbReference>
<feature type="domain" description="Fe-containing alcohol dehydrogenase-like C-terminal" evidence="5">
    <location>
        <begin position="187"/>
        <end position="383"/>
    </location>
</feature>
<feature type="domain" description="Alcohol dehydrogenase iron-type/glycerol dehydrogenase GldA" evidence="4">
    <location>
        <begin position="10"/>
        <end position="176"/>
    </location>
</feature>
<dbReference type="InterPro" id="IPR056798">
    <property type="entry name" value="ADH_Fe_C"/>
</dbReference>
<dbReference type="GO" id="GO:0004022">
    <property type="term" value="F:alcohol dehydrogenase (NAD+) activity"/>
    <property type="evidence" value="ECO:0007669"/>
    <property type="project" value="UniProtKB-EC"/>
</dbReference>
<evidence type="ECO:0000313" key="7">
    <source>
        <dbReference type="Proteomes" id="UP000298324"/>
    </source>
</evidence>
<comment type="similarity">
    <text evidence="1">Belongs to the iron-containing alcohol dehydrogenase family.</text>
</comment>
<dbReference type="CDD" id="cd14863">
    <property type="entry name" value="Fe-ADH-like"/>
    <property type="match status" value="1"/>
</dbReference>
<dbReference type="GO" id="GO:0046872">
    <property type="term" value="F:metal ion binding"/>
    <property type="evidence" value="ECO:0007669"/>
    <property type="project" value="InterPro"/>
</dbReference>
<keyword evidence="3" id="KW-0520">NAD</keyword>
<evidence type="ECO:0000256" key="1">
    <source>
        <dbReference type="ARBA" id="ARBA00007358"/>
    </source>
</evidence>
<dbReference type="RefSeq" id="WP_190240132.1">
    <property type="nucleotide sequence ID" value="NZ_QFGA01000001.1"/>
</dbReference>
<evidence type="ECO:0000259" key="4">
    <source>
        <dbReference type="Pfam" id="PF00465"/>
    </source>
</evidence>
<evidence type="ECO:0000256" key="2">
    <source>
        <dbReference type="ARBA" id="ARBA00023002"/>
    </source>
</evidence>
<dbReference type="PANTHER" id="PTHR11496">
    <property type="entry name" value="ALCOHOL DEHYDROGENASE"/>
    <property type="match status" value="1"/>
</dbReference>
<dbReference type="FunFam" id="3.40.50.1970:FF:000003">
    <property type="entry name" value="Alcohol dehydrogenase, iron-containing"/>
    <property type="match status" value="1"/>
</dbReference>
<dbReference type="Gene3D" id="1.20.1090.10">
    <property type="entry name" value="Dehydroquinate synthase-like - alpha domain"/>
    <property type="match status" value="1"/>
</dbReference>
<dbReference type="Proteomes" id="UP000298324">
    <property type="component" value="Unassembled WGS sequence"/>
</dbReference>
<dbReference type="InterPro" id="IPR001670">
    <property type="entry name" value="ADH_Fe/GldA"/>
</dbReference>
<organism evidence="6 7">
    <name type="scientific">Pelotomaculum schinkii</name>
    <dbReference type="NCBI Taxonomy" id="78350"/>
    <lineage>
        <taxon>Bacteria</taxon>
        <taxon>Bacillati</taxon>
        <taxon>Bacillota</taxon>
        <taxon>Clostridia</taxon>
        <taxon>Eubacteriales</taxon>
        <taxon>Desulfotomaculaceae</taxon>
        <taxon>Pelotomaculum</taxon>
    </lineage>
</organism>
<dbReference type="EMBL" id="QFGA01000001">
    <property type="protein sequence ID" value="TEB08574.1"/>
    <property type="molecule type" value="Genomic_DNA"/>
</dbReference>
<accession>A0A4Y7RHW2</accession>
<keyword evidence="2 6" id="KW-0560">Oxidoreductase</keyword>
<protein>
    <submittedName>
        <fullName evidence="6">Alcohol dehydrogenase</fullName>
        <ecNumber evidence="6">1.1.1.1</ecNumber>
    </submittedName>
</protein>
<gene>
    <name evidence="6" type="primary">gbsB</name>
    <name evidence="6" type="ORF">Psch_02138</name>
</gene>
<proteinExistence type="inferred from homology"/>
<dbReference type="EC" id="1.1.1.1" evidence="6"/>